<protein>
    <submittedName>
        <fullName evidence="1">Uncharacterized protein</fullName>
    </submittedName>
</protein>
<name>A0AAV4WTT3_CAEEX</name>
<dbReference type="EMBL" id="BPLR01016626">
    <property type="protein sequence ID" value="GIY85229.1"/>
    <property type="molecule type" value="Genomic_DNA"/>
</dbReference>
<evidence type="ECO:0000313" key="2">
    <source>
        <dbReference type="Proteomes" id="UP001054945"/>
    </source>
</evidence>
<accession>A0AAV4WTT3</accession>
<dbReference type="AlphaFoldDB" id="A0AAV4WTT3"/>
<gene>
    <name evidence="1" type="ORF">CEXT_90101</name>
</gene>
<reference evidence="1 2" key="1">
    <citation type="submission" date="2021-06" db="EMBL/GenBank/DDBJ databases">
        <title>Caerostris extrusa draft genome.</title>
        <authorList>
            <person name="Kono N."/>
            <person name="Arakawa K."/>
        </authorList>
    </citation>
    <scope>NUCLEOTIDE SEQUENCE [LARGE SCALE GENOMIC DNA]</scope>
</reference>
<comment type="caution">
    <text evidence="1">The sequence shown here is derived from an EMBL/GenBank/DDBJ whole genome shotgun (WGS) entry which is preliminary data.</text>
</comment>
<dbReference type="Proteomes" id="UP001054945">
    <property type="component" value="Unassembled WGS sequence"/>
</dbReference>
<proteinExistence type="predicted"/>
<organism evidence="1 2">
    <name type="scientific">Caerostris extrusa</name>
    <name type="common">Bark spider</name>
    <name type="synonym">Caerostris bankana</name>
    <dbReference type="NCBI Taxonomy" id="172846"/>
    <lineage>
        <taxon>Eukaryota</taxon>
        <taxon>Metazoa</taxon>
        <taxon>Ecdysozoa</taxon>
        <taxon>Arthropoda</taxon>
        <taxon>Chelicerata</taxon>
        <taxon>Arachnida</taxon>
        <taxon>Araneae</taxon>
        <taxon>Araneomorphae</taxon>
        <taxon>Entelegynae</taxon>
        <taxon>Araneoidea</taxon>
        <taxon>Araneidae</taxon>
        <taxon>Caerostris</taxon>
    </lineage>
</organism>
<sequence length="86" mass="9936">MYKATISSVLYIMNNFSKHTGLPDVQCKNDFKQQCTWIRIPELFDCDSINIGIDTPDPLPQADLSNQINDEGEGESKTFRFWTQYL</sequence>
<keyword evidence="2" id="KW-1185">Reference proteome</keyword>
<evidence type="ECO:0000313" key="1">
    <source>
        <dbReference type="EMBL" id="GIY85229.1"/>
    </source>
</evidence>